<dbReference type="InterPro" id="IPR001478">
    <property type="entry name" value="PDZ"/>
</dbReference>
<sequence>MKIYALLIALYALGFASHSTAQDWQAVANRVAPAMVSVTAVGERQQPEMPEELKTFFGERLGAKRSARTNGSGFFISADGLILTAFSTIENAKEVLVVTHDQRRFRAEVVGANALLDIGLLKVPASGQVAVALAPTEPMAVGLPVATMGFPFDLGLSFTAGVVSSIDQYANADGKPYIQATLYTNRGQAGGPLLNASGEAVGVISAIMTDGPQFSGISLSTPIAFIQDALPALKQGASWARPVIGLAGSDVWLQSGSEKFERLNVVITEVVARGPAARAGILAGDRVTAFADQPIKHWLQLAALVARSTPGQAYTVQVVRDGKLMKFNLVPELPSKTETAN</sequence>
<feature type="chain" id="PRO_5032452896" evidence="5">
    <location>
        <begin position="22"/>
        <end position="341"/>
    </location>
</feature>
<comment type="caution">
    <text evidence="7">The sequence shown here is derived from an EMBL/GenBank/DDBJ whole genome shotgun (WGS) entry which is preliminary data.</text>
</comment>
<dbReference type="Pfam" id="PF13365">
    <property type="entry name" value="Trypsin_2"/>
    <property type="match status" value="1"/>
</dbReference>
<keyword evidence="5" id="KW-0732">Signal</keyword>
<feature type="signal peptide" evidence="5">
    <location>
        <begin position="1"/>
        <end position="21"/>
    </location>
</feature>
<dbReference type="Pfam" id="PF13180">
    <property type="entry name" value="PDZ_2"/>
    <property type="match status" value="1"/>
</dbReference>
<keyword evidence="4" id="KW-0720">Serine protease</keyword>
<dbReference type="Proteomes" id="UP000559987">
    <property type="component" value="Unassembled WGS sequence"/>
</dbReference>
<evidence type="ECO:0000256" key="3">
    <source>
        <dbReference type="ARBA" id="ARBA00022801"/>
    </source>
</evidence>
<reference evidence="7 8" key="1">
    <citation type="submission" date="2020-08" db="EMBL/GenBank/DDBJ databases">
        <title>Genomic Encyclopedia of Type Strains, Phase III (KMG-III): the genomes of soil and plant-associated and newly described type strains.</title>
        <authorList>
            <person name="Whitman W."/>
        </authorList>
    </citation>
    <scope>NUCLEOTIDE SEQUENCE [LARGE SCALE GENOMIC DNA]</scope>
    <source>
        <strain evidence="7 8">CECT 8571</strain>
    </source>
</reference>
<evidence type="ECO:0000256" key="4">
    <source>
        <dbReference type="ARBA" id="ARBA00022825"/>
    </source>
</evidence>
<protein>
    <submittedName>
        <fullName evidence="7">S1-C subfamily serine protease</fullName>
    </submittedName>
</protein>
<keyword evidence="8" id="KW-1185">Reference proteome</keyword>
<gene>
    <name evidence="7" type="ORF">FHS30_002708</name>
</gene>
<evidence type="ECO:0000313" key="7">
    <source>
        <dbReference type="EMBL" id="MBB3169495.1"/>
    </source>
</evidence>
<dbReference type="InterPro" id="IPR009003">
    <property type="entry name" value="Peptidase_S1_PA"/>
</dbReference>
<dbReference type="PRINTS" id="PR00834">
    <property type="entry name" value="PROTEASES2C"/>
</dbReference>
<dbReference type="Gene3D" id="2.30.42.10">
    <property type="match status" value="1"/>
</dbReference>
<evidence type="ECO:0000256" key="2">
    <source>
        <dbReference type="ARBA" id="ARBA00022670"/>
    </source>
</evidence>
<dbReference type="SMART" id="SM00228">
    <property type="entry name" value="PDZ"/>
    <property type="match status" value="1"/>
</dbReference>
<dbReference type="SUPFAM" id="SSF50156">
    <property type="entry name" value="PDZ domain-like"/>
    <property type="match status" value="1"/>
</dbReference>
<dbReference type="AlphaFoldDB" id="A0A839UVY6"/>
<dbReference type="SUPFAM" id="SSF50494">
    <property type="entry name" value="Trypsin-like serine proteases"/>
    <property type="match status" value="1"/>
</dbReference>
<dbReference type="PANTHER" id="PTHR22939">
    <property type="entry name" value="SERINE PROTEASE FAMILY S1C HTRA-RELATED"/>
    <property type="match status" value="1"/>
</dbReference>
<feature type="domain" description="PDZ" evidence="6">
    <location>
        <begin position="242"/>
        <end position="322"/>
    </location>
</feature>
<dbReference type="GO" id="GO:0006508">
    <property type="term" value="P:proteolysis"/>
    <property type="evidence" value="ECO:0007669"/>
    <property type="project" value="UniProtKB-KW"/>
</dbReference>
<evidence type="ECO:0000256" key="5">
    <source>
        <dbReference type="SAM" id="SignalP"/>
    </source>
</evidence>
<dbReference type="InterPro" id="IPR001940">
    <property type="entry name" value="Peptidase_S1C"/>
</dbReference>
<evidence type="ECO:0000313" key="8">
    <source>
        <dbReference type="Proteomes" id="UP000559987"/>
    </source>
</evidence>
<evidence type="ECO:0000256" key="1">
    <source>
        <dbReference type="ARBA" id="ARBA00010541"/>
    </source>
</evidence>
<keyword evidence="3" id="KW-0378">Hydrolase</keyword>
<proteinExistence type="inferred from homology"/>
<dbReference type="RefSeq" id="WP_183911002.1">
    <property type="nucleotide sequence ID" value="NZ_JACHXZ010000004.1"/>
</dbReference>
<dbReference type="Gene3D" id="2.40.10.10">
    <property type="entry name" value="Trypsin-like serine proteases"/>
    <property type="match status" value="2"/>
</dbReference>
<dbReference type="InterPro" id="IPR043504">
    <property type="entry name" value="Peptidase_S1_PA_chymotrypsin"/>
</dbReference>
<organism evidence="7 8">
    <name type="scientific">Simiduia aestuariiviva</name>
    <dbReference type="NCBI Taxonomy" id="1510459"/>
    <lineage>
        <taxon>Bacteria</taxon>
        <taxon>Pseudomonadati</taxon>
        <taxon>Pseudomonadota</taxon>
        <taxon>Gammaproteobacteria</taxon>
        <taxon>Cellvibrionales</taxon>
        <taxon>Cellvibrionaceae</taxon>
        <taxon>Simiduia</taxon>
    </lineage>
</organism>
<comment type="similarity">
    <text evidence="1">Belongs to the peptidase S1C family.</text>
</comment>
<keyword evidence="2 7" id="KW-0645">Protease</keyword>
<dbReference type="InterPro" id="IPR036034">
    <property type="entry name" value="PDZ_sf"/>
</dbReference>
<dbReference type="PANTHER" id="PTHR22939:SF129">
    <property type="entry name" value="SERINE PROTEASE HTRA2, MITOCHONDRIAL"/>
    <property type="match status" value="1"/>
</dbReference>
<dbReference type="EMBL" id="JACHXZ010000004">
    <property type="protein sequence ID" value="MBB3169495.1"/>
    <property type="molecule type" value="Genomic_DNA"/>
</dbReference>
<dbReference type="GO" id="GO:0004252">
    <property type="term" value="F:serine-type endopeptidase activity"/>
    <property type="evidence" value="ECO:0007669"/>
    <property type="project" value="InterPro"/>
</dbReference>
<accession>A0A839UVY6</accession>
<evidence type="ECO:0000259" key="6">
    <source>
        <dbReference type="SMART" id="SM00228"/>
    </source>
</evidence>
<name>A0A839UVY6_9GAMM</name>